<dbReference type="Proteomes" id="UP000657918">
    <property type="component" value="Chromosome 16"/>
</dbReference>
<evidence type="ECO:0008006" key="5">
    <source>
        <dbReference type="Google" id="ProtNLM"/>
    </source>
</evidence>
<evidence type="ECO:0000313" key="4">
    <source>
        <dbReference type="Proteomes" id="UP000657918"/>
    </source>
</evidence>
<dbReference type="InterPro" id="IPR040411">
    <property type="entry name" value="At5g23160-like"/>
</dbReference>
<keyword evidence="2" id="KW-1133">Transmembrane helix</keyword>
<keyword evidence="2" id="KW-0812">Transmembrane</keyword>
<keyword evidence="2" id="KW-0472">Membrane</keyword>
<feature type="region of interest" description="Disordered" evidence="1">
    <location>
        <begin position="125"/>
        <end position="170"/>
    </location>
</feature>
<comment type="caution">
    <text evidence="3">The sequence shown here is derived from an EMBL/GenBank/DDBJ whole genome shotgun (WGS) entry which is preliminary data.</text>
</comment>
<evidence type="ECO:0000313" key="3">
    <source>
        <dbReference type="EMBL" id="KAF9666851.1"/>
    </source>
</evidence>
<sequence>MQSTTTIKTSSNTEQDRKKKNQNKFLLCFRPVVMDGLERQGLGKGGGRCGGGDPVFKCVKLEHKDGEVFPRVFPSNLPSLNRESIACTEKKGHKKNLSRLLKGILFETSLAKKIKRRKLLQKLKQSEKVEKDSNPEKNSIDSKNKEFAKREEGRNNSSSNMISSSHSSSWSLSSSSLSLNSSRSMSDATPLFRSNSSEFKPKQDSKQGNGKGFTSTIGLCLFLISLMVLVLWGKVCAILCTSTWLFLVPRCSKARNNSSQKIFYDSKEYKKKIIMEGLLERNRNHVL</sequence>
<dbReference type="AlphaFoldDB" id="A0A835JCG0"/>
<dbReference type="OrthoDB" id="1886721at2759"/>
<protein>
    <recommendedName>
        <fullName evidence="5">Transmembrane protein</fullName>
    </recommendedName>
</protein>
<keyword evidence="4" id="KW-1185">Reference proteome</keyword>
<feature type="transmembrane region" description="Helical" evidence="2">
    <location>
        <begin position="221"/>
        <end position="247"/>
    </location>
</feature>
<feature type="region of interest" description="Disordered" evidence="1">
    <location>
        <begin position="188"/>
        <end position="209"/>
    </location>
</feature>
<feature type="compositionally biased region" description="Low complexity" evidence="1">
    <location>
        <begin position="155"/>
        <end position="170"/>
    </location>
</feature>
<name>A0A835JCG0_9ROSI</name>
<dbReference type="EMBL" id="JADGMS010000016">
    <property type="protein sequence ID" value="KAF9666851.1"/>
    <property type="molecule type" value="Genomic_DNA"/>
</dbReference>
<gene>
    <name evidence="3" type="ORF">SADUNF_Sadunf16G0271700</name>
</gene>
<feature type="compositionally biased region" description="Basic and acidic residues" evidence="1">
    <location>
        <begin position="125"/>
        <end position="154"/>
    </location>
</feature>
<reference evidence="3 4" key="1">
    <citation type="submission" date="2020-10" db="EMBL/GenBank/DDBJ databases">
        <title>Plant Genome Project.</title>
        <authorList>
            <person name="Zhang R.-G."/>
        </authorList>
    </citation>
    <scope>NUCLEOTIDE SEQUENCE [LARGE SCALE GENOMIC DNA]</scope>
    <source>
        <strain evidence="3">FAFU-HL-1</strain>
        <tissue evidence="3">Leaf</tissue>
    </source>
</reference>
<dbReference type="PANTHER" id="PTHR34379:SF6">
    <property type="entry name" value="PROTEIN 3F"/>
    <property type="match status" value="1"/>
</dbReference>
<evidence type="ECO:0000256" key="1">
    <source>
        <dbReference type="SAM" id="MobiDB-lite"/>
    </source>
</evidence>
<evidence type="ECO:0000256" key="2">
    <source>
        <dbReference type="SAM" id="Phobius"/>
    </source>
</evidence>
<proteinExistence type="predicted"/>
<dbReference type="PANTHER" id="PTHR34379">
    <property type="entry name" value="OS07G0553800 PROTEIN"/>
    <property type="match status" value="1"/>
</dbReference>
<accession>A0A835JCG0</accession>
<organism evidence="3 4">
    <name type="scientific">Salix dunnii</name>
    <dbReference type="NCBI Taxonomy" id="1413687"/>
    <lineage>
        <taxon>Eukaryota</taxon>
        <taxon>Viridiplantae</taxon>
        <taxon>Streptophyta</taxon>
        <taxon>Embryophyta</taxon>
        <taxon>Tracheophyta</taxon>
        <taxon>Spermatophyta</taxon>
        <taxon>Magnoliopsida</taxon>
        <taxon>eudicotyledons</taxon>
        <taxon>Gunneridae</taxon>
        <taxon>Pentapetalae</taxon>
        <taxon>rosids</taxon>
        <taxon>fabids</taxon>
        <taxon>Malpighiales</taxon>
        <taxon>Salicaceae</taxon>
        <taxon>Saliceae</taxon>
        <taxon>Salix</taxon>
    </lineage>
</organism>